<keyword evidence="1" id="KW-0147">Chitin-binding</keyword>
<dbReference type="Proteomes" id="UP000268350">
    <property type="component" value="Unassembled WGS sequence"/>
</dbReference>
<proteinExistence type="predicted"/>
<feature type="domain" description="Chitin-binding type-2" evidence="8">
    <location>
        <begin position="28"/>
        <end position="86"/>
    </location>
</feature>
<dbReference type="AlphaFoldDB" id="A0A3B0KEF5"/>
<evidence type="ECO:0000259" key="8">
    <source>
        <dbReference type="PROSITE" id="PS50940"/>
    </source>
</evidence>
<evidence type="ECO:0000256" key="5">
    <source>
        <dbReference type="ARBA" id="ARBA00023180"/>
    </source>
</evidence>
<dbReference type="Gene3D" id="3.20.20.80">
    <property type="entry name" value="Glycosidases"/>
    <property type="match status" value="1"/>
</dbReference>
<feature type="compositionally biased region" description="Acidic residues" evidence="6">
    <location>
        <begin position="149"/>
        <end position="169"/>
    </location>
</feature>
<dbReference type="OrthoDB" id="6059830at2759"/>
<dbReference type="Pfam" id="PF01607">
    <property type="entry name" value="CBM_14"/>
    <property type="match status" value="5"/>
</dbReference>
<evidence type="ECO:0000256" key="1">
    <source>
        <dbReference type="ARBA" id="ARBA00022669"/>
    </source>
</evidence>
<dbReference type="InterPro" id="IPR051940">
    <property type="entry name" value="Chitin_bind-dev_reg"/>
</dbReference>
<evidence type="ECO:0000256" key="3">
    <source>
        <dbReference type="ARBA" id="ARBA00022737"/>
    </source>
</evidence>
<dbReference type="PROSITE" id="PS50940">
    <property type="entry name" value="CHIT_BIND_II"/>
    <property type="match status" value="4"/>
</dbReference>
<feature type="domain" description="Chitin-binding type-2" evidence="8">
    <location>
        <begin position="194"/>
        <end position="251"/>
    </location>
</feature>
<dbReference type="InterPro" id="IPR036508">
    <property type="entry name" value="Chitin-bd_dom_sf"/>
</dbReference>
<feature type="chain" id="PRO_5017394279" evidence="7">
    <location>
        <begin position="23"/>
        <end position="494"/>
    </location>
</feature>
<feature type="domain" description="Chitin-binding type-2" evidence="8">
    <location>
        <begin position="437"/>
        <end position="494"/>
    </location>
</feature>
<feature type="signal peptide" evidence="7">
    <location>
        <begin position="1"/>
        <end position="22"/>
    </location>
</feature>
<dbReference type="Gene3D" id="2.170.140.10">
    <property type="entry name" value="Chitin binding domain"/>
    <property type="match status" value="4"/>
</dbReference>
<accession>A0A3B0KEF5</accession>
<feature type="domain" description="Chitin-binding type-2" evidence="8">
    <location>
        <begin position="360"/>
        <end position="417"/>
    </location>
</feature>
<keyword evidence="4" id="KW-1015">Disulfide bond</keyword>
<evidence type="ECO:0000313" key="10">
    <source>
        <dbReference type="Proteomes" id="UP000268350"/>
    </source>
</evidence>
<evidence type="ECO:0000256" key="6">
    <source>
        <dbReference type="SAM" id="MobiDB-lite"/>
    </source>
</evidence>
<keyword evidence="10" id="KW-1185">Reference proteome</keyword>
<keyword evidence="2 7" id="KW-0732">Signal</keyword>
<dbReference type="InterPro" id="IPR002557">
    <property type="entry name" value="Chitin-bd_dom"/>
</dbReference>
<reference evidence="10" key="1">
    <citation type="submission" date="2018-01" db="EMBL/GenBank/DDBJ databases">
        <authorList>
            <person name="Alioto T."/>
            <person name="Alioto T."/>
        </authorList>
    </citation>
    <scope>NUCLEOTIDE SEQUENCE [LARGE SCALE GENOMIC DNA]</scope>
</reference>
<keyword evidence="5" id="KW-0325">Glycoprotein</keyword>
<protein>
    <submittedName>
        <fullName evidence="9">Blast:Peritrophin-1</fullName>
    </submittedName>
</protein>
<keyword evidence="3" id="KW-0677">Repeat</keyword>
<dbReference type="PANTHER" id="PTHR23301">
    <property type="entry name" value="CHITIN BINDING PERITROPHIN-A"/>
    <property type="match status" value="1"/>
</dbReference>
<evidence type="ECO:0000256" key="4">
    <source>
        <dbReference type="ARBA" id="ARBA00023157"/>
    </source>
</evidence>
<organism evidence="9 10">
    <name type="scientific">Drosophila guanche</name>
    <name type="common">Fruit fly</name>
    <dbReference type="NCBI Taxonomy" id="7266"/>
    <lineage>
        <taxon>Eukaryota</taxon>
        <taxon>Metazoa</taxon>
        <taxon>Ecdysozoa</taxon>
        <taxon>Arthropoda</taxon>
        <taxon>Hexapoda</taxon>
        <taxon>Insecta</taxon>
        <taxon>Pterygota</taxon>
        <taxon>Neoptera</taxon>
        <taxon>Endopterygota</taxon>
        <taxon>Diptera</taxon>
        <taxon>Brachycera</taxon>
        <taxon>Muscomorpha</taxon>
        <taxon>Ephydroidea</taxon>
        <taxon>Drosophilidae</taxon>
        <taxon>Drosophila</taxon>
        <taxon>Sophophora</taxon>
    </lineage>
</organism>
<feature type="region of interest" description="Disordered" evidence="6">
    <location>
        <begin position="126"/>
        <end position="186"/>
    </location>
</feature>
<evidence type="ECO:0000256" key="2">
    <source>
        <dbReference type="ARBA" id="ARBA00022729"/>
    </source>
</evidence>
<dbReference type="PANTHER" id="PTHR23301:SF0">
    <property type="entry name" value="CHITIN-BINDING TYPE-2 DOMAIN-CONTAINING PROTEIN-RELATED"/>
    <property type="match status" value="1"/>
</dbReference>
<gene>
    <name evidence="9" type="ORF">DGUA_6G014483</name>
</gene>
<evidence type="ECO:0000313" key="9">
    <source>
        <dbReference type="EMBL" id="SPP84679.1"/>
    </source>
</evidence>
<dbReference type="EMBL" id="OUUW01000009">
    <property type="protein sequence ID" value="SPP84679.1"/>
    <property type="molecule type" value="Genomic_DNA"/>
</dbReference>
<evidence type="ECO:0000256" key="7">
    <source>
        <dbReference type="SAM" id="SignalP"/>
    </source>
</evidence>
<sequence>MRNTDLCALWTLLLVAAATASASASASAGVCLYELDGTRLPVSTHCGRFAVCQHGEVAAIGSCPRGLHFNRELAECDFQWRANCLGLSPFAGADARADADCTCTCCADECPNTDVDGPGLTTLVTEPCNTESTTTEPAVTGATNPTEPTNDDDSDETTESNETTTDEATTDTNNAVNTTPSSPSAVPTYCSSQRDECANVSTNAKLEIPGVCGKYIQCSNRCVNEISCPSGLYFNPSSGDCDYPWNVECTPALAADSTEEIEGPSGTTCASQGVCAGKRDGTLLADPDTNGYFVCQCQCPIAMPCDEYTKFNQTAQVCDWDWSDESAAVVCPDGLVYNVTSNECDYPEGYVPEVVCNSTSTVCQGEAEGTLFPVDGVCNKFYKCNFNCAVEQLCPNNLLFDATTEICDYPQNVECQWPHTPPSGPNAGPSGIACESNGRCLNAREGTYLPSETSCNGYVICQCECEVELACPEGLYWDEDLLTCNYATNVKCNL</sequence>
<dbReference type="GO" id="GO:0005576">
    <property type="term" value="C:extracellular region"/>
    <property type="evidence" value="ECO:0007669"/>
    <property type="project" value="InterPro"/>
</dbReference>
<dbReference type="SUPFAM" id="SSF57625">
    <property type="entry name" value="Invertebrate chitin-binding proteins"/>
    <property type="match status" value="5"/>
</dbReference>
<dbReference type="OMA" id="VEQYCPN"/>
<feature type="compositionally biased region" description="Low complexity" evidence="6">
    <location>
        <begin position="170"/>
        <end position="179"/>
    </location>
</feature>
<dbReference type="SMART" id="SM00494">
    <property type="entry name" value="ChtBD2"/>
    <property type="match status" value="5"/>
</dbReference>
<name>A0A3B0KEF5_DROGU</name>
<feature type="compositionally biased region" description="Polar residues" evidence="6">
    <location>
        <begin position="126"/>
        <end position="137"/>
    </location>
</feature>
<dbReference type="GO" id="GO:0008061">
    <property type="term" value="F:chitin binding"/>
    <property type="evidence" value="ECO:0007669"/>
    <property type="project" value="UniProtKB-KW"/>
</dbReference>